<keyword evidence="5" id="KW-1185">Reference proteome</keyword>
<organism evidence="4 5">
    <name type="scientific">Litorilinea aerophila</name>
    <dbReference type="NCBI Taxonomy" id="1204385"/>
    <lineage>
        <taxon>Bacteria</taxon>
        <taxon>Bacillati</taxon>
        <taxon>Chloroflexota</taxon>
        <taxon>Caldilineae</taxon>
        <taxon>Caldilineales</taxon>
        <taxon>Caldilineaceae</taxon>
        <taxon>Litorilinea</taxon>
    </lineage>
</organism>
<dbReference type="SUPFAM" id="SSF48208">
    <property type="entry name" value="Six-hairpin glycosidases"/>
    <property type="match status" value="1"/>
</dbReference>
<evidence type="ECO:0000259" key="1">
    <source>
        <dbReference type="Pfam" id="PF14498"/>
    </source>
</evidence>
<feature type="domain" description="Alpha fucosidase A-like C-terminal" evidence="2">
    <location>
        <begin position="719"/>
        <end position="778"/>
    </location>
</feature>
<dbReference type="Pfam" id="PF14498">
    <property type="entry name" value="Glyco_hyd_65N_2"/>
    <property type="match status" value="1"/>
</dbReference>
<protein>
    <submittedName>
        <fullName evidence="4">Glycoside hydrolase family 95 protein</fullName>
    </submittedName>
</protein>
<name>A0A540VA01_9CHLR</name>
<evidence type="ECO:0000313" key="4">
    <source>
        <dbReference type="EMBL" id="TQE93607.1"/>
    </source>
</evidence>
<dbReference type="Proteomes" id="UP000317371">
    <property type="component" value="Unassembled WGS sequence"/>
</dbReference>
<evidence type="ECO:0000313" key="5">
    <source>
        <dbReference type="Proteomes" id="UP000317371"/>
    </source>
</evidence>
<dbReference type="FunFam" id="1.50.10.10:FF:000028">
    <property type="entry name" value="Alpha-L-fucosidase 2"/>
    <property type="match status" value="1"/>
</dbReference>
<dbReference type="Gene3D" id="2.60.40.1180">
    <property type="entry name" value="Golgi alpha-mannosidase II"/>
    <property type="match status" value="1"/>
</dbReference>
<dbReference type="AlphaFoldDB" id="A0A540VA01"/>
<dbReference type="InterPro" id="IPR049053">
    <property type="entry name" value="AFCA-like_C"/>
</dbReference>
<dbReference type="PANTHER" id="PTHR31084:SF0">
    <property type="entry name" value="ALPHA-L-FUCOSIDASE 2"/>
    <property type="match status" value="1"/>
</dbReference>
<dbReference type="GO" id="GO:0004560">
    <property type="term" value="F:alpha-L-fucosidase activity"/>
    <property type="evidence" value="ECO:0007669"/>
    <property type="project" value="InterPro"/>
</dbReference>
<accession>A0A540VA01</accession>
<reference evidence="4 5" key="1">
    <citation type="submission" date="2019-06" db="EMBL/GenBank/DDBJ databases">
        <title>Genome sequence of Litorilinea aerophila BAA-2444.</title>
        <authorList>
            <person name="Maclea K.S."/>
            <person name="Maurais E.G."/>
            <person name="Iannazzi L.C."/>
        </authorList>
    </citation>
    <scope>NUCLEOTIDE SEQUENCE [LARGE SCALE GENOMIC DNA]</scope>
    <source>
        <strain evidence="4 5">ATCC BAA-2444</strain>
    </source>
</reference>
<dbReference type="PANTHER" id="PTHR31084">
    <property type="entry name" value="ALPHA-L-FUCOSIDASE 2"/>
    <property type="match status" value="1"/>
</dbReference>
<comment type="caution">
    <text evidence="4">The sequence shown here is derived from an EMBL/GenBank/DDBJ whole genome shotgun (WGS) entry which is preliminary data.</text>
</comment>
<dbReference type="InterPro" id="IPR013780">
    <property type="entry name" value="Glyco_hydro_b"/>
</dbReference>
<dbReference type="EMBL" id="VIGC01000036">
    <property type="protein sequence ID" value="TQE93607.1"/>
    <property type="molecule type" value="Genomic_DNA"/>
</dbReference>
<dbReference type="OrthoDB" id="9802600at2"/>
<dbReference type="Pfam" id="PF21307">
    <property type="entry name" value="Glyco_hydro_95_C"/>
    <property type="match status" value="1"/>
</dbReference>
<dbReference type="InterPro" id="IPR027414">
    <property type="entry name" value="GH95_N_dom"/>
</dbReference>
<evidence type="ECO:0000259" key="2">
    <source>
        <dbReference type="Pfam" id="PF21307"/>
    </source>
</evidence>
<keyword evidence="4" id="KW-0378">Hydrolase</keyword>
<sequence length="800" mass="89178">MIPTTSSLHFPTARSLSVQDPNLRLWYRQPAARWVEALPIGNGRLAAMVFGGVPSERLQLNEDTLWSGGPRDWNNPAARDALAAVRQAVFAGQYEEADRLARQLQGPFTQSYLPMADLHVHLLHGDGVRSYRRELDLDAAVARASYVVDGVTYTREAFASAPDRVIALRLTCDRPGHLRFVARLESPLRHTVDAPAADTLALRGKAPEHVEPNYRPSDQPIRYAETEPGEGMTFVVYLQVVAEGGQVQTDEAGILRVMDADAATLYVSAATSFNGYRRSPGLDGRDPEPPARQALAQAIAQPYDGLRQRHMDDHRRLFRRVSLDLGQNEAAALPTDERIQRFHRHHDPHLVTLLFQFGRYLLIASSRPGTQPANLQGIWNDQVRPPWSSNYTININTQMNYWPAEVTNLAECHTPLFDFIAELAANGQETARVNYGCSGWVAHHNADLWRQSAPVGNYGEGDPVWACWPMAGPWLCQHLWEHYAFGLDLDFLRDTAYPLMKGAAQFCLDWLLEDGHSHLVTAPSTSPENKFTTPDGQRAAVSMAATMDMALMRDLFTHCCAAAEILDVDGDFRQRLQDALARLYPFQIGRHGQLQEWFQDWDDPDDHHRHASHLLALHPASLITRRETPELWAAARRSLEMRGDGGTGWSMAWKIAFWARLEDGDRAARMIANMLNLATTTGVALEGGGVYPNLFCAHPPFQIDGNFGATAGIAEMLLQSHAGVIHLLPALPGDWRNGSVQGLRARGGLTVDLAWRDGALVEVTLHAARNGRHRLRYGPHEVEFDVWAGQRYRLDGTLQG</sequence>
<evidence type="ECO:0000259" key="3">
    <source>
        <dbReference type="Pfam" id="PF22124"/>
    </source>
</evidence>
<dbReference type="InterPro" id="IPR054363">
    <property type="entry name" value="GH95_cat"/>
</dbReference>
<dbReference type="GO" id="GO:0005975">
    <property type="term" value="P:carbohydrate metabolic process"/>
    <property type="evidence" value="ECO:0007669"/>
    <property type="project" value="InterPro"/>
</dbReference>
<feature type="domain" description="Glycosyl hydrolase family 95 N-terminal" evidence="1">
    <location>
        <begin position="25"/>
        <end position="275"/>
    </location>
</feature>
<dbReference type="InterPro" id="IPR008928">
    <property type="entry name" value="6-hairpin_glycosidase_sf"/>
</dbReference>
<dbReference type="InterPro" id="IPR016518">
    <property type="entry name" value="Alpha-L-fucosidase"/>
</dbReference>
<dbReference type="Pfam" id="PF22124">
    <property type="entry name" value="Glyco_hydro_95_cat"/>
    <property type="match status" value="1"/>
</dbReference>
<dbReference type="PIRSF" id="PIRSF007663">
    <property type="entry name" value="UCP007663"/>
    <property type="match status" value="1"/>
</dbReference>
<dbReference type="InParanoid" id="A0A540VA01"/>
<gene>
    <name evidence="4" type="ORF">FKZ61_20465</name>
</gene>
<proteinExistence type="predicted"/>
<feature type="domain" description="Glycosyl hydrolase family 95 catalytic" evidence="3">
    <location>
        <begin position="303"/>
        <end position="717"/>
    </location>
</feature>
<dbReference type="Gene3D" id="2.70.98.50">
    <property type="entry name" value="putative glycoside hydrolase family protein from bacillus halodurans"/>
    <property type="match status" value="1"/>
</dbReference>